<dbReference type="CDD" id="cd00093">
    <property type="entry name" value="HTH_XRE"/>
    <property type="match status" value="1"/>
</dbReference>
<evidence type="ECO:0000313" key="3">
    <source>
        <dbReference type="Proteomes" id="UP000027931"/>
    </source>
</evidence>
<dbReference type="AlphaFoldDB" id="A0A074LRD8"/>
<dbReference type="OrthoDB" id="1150409at2"/>
<dbReference type="SUPFAM" id="SSF48452">
    <property type="entry name" value="TPR-like"/>
    <property type="match status" value="2"/>
</dbReference>
<dbReference type="InterPro" id="IPR011990">
    <property type="entry name" value="TPR-like_helical_dom_sf"/>
</dbReference>
<dbReference type="InterPro" id="IPR001387">
    <property type="entry name" value="Cro/C1-type_HTH"/>
</dbReference>
<dbReference type="Pfam" id="PF01381">
    <property type="entry name" value="HTH_3"/>
    <property type="match status" value="1"/>
</dbReference>
<evidence type="ECO:0000313" key="2">
    <source>
        <dbReference type="EMBL" id="KEO84686.1"/>
    </source>
</evidence>
<reference evidence="2 3" key="1">
    <citation type="journal article" date="2013" name="Int. J. Syst. Evol. Microbiol.">
        <title>Tumebacillus flagellatus sp. nov., an alpha-amylase/pullulanase-producing bacterium isolated from cassava wastewater.</title>
        <authorList>
            <person name="Wang Q."/>
            <person name="Xie N."/>
            <person name="Qin Y."/>
            <person name="Shen N."/>
            <person name="Zhu J."/>
            <person name="Mi H."/>
            <person name="Huang R."/>
        </authorList>
    </citation>
    <scope>NUCLEOTIDE SEQUENCE [LARGE SCALE GENOMIC DNA]</scope>
    <source>
        <strain evidence="2 3">GST4</strain>
    </source>
</reference>
<protein>
    <recommendedName>
        <fullName evidence="1">HTH cro/C1-type domain-containing protein</fullName>
    </recommendedName>
</protein>
<sequence>MSQEAGQTFTPGQNVKKHRLLKGLKQEELCAGICSVSQLSKLENGKAQGTPDQWRRFAERLGMPVERLLTSDSYLERLQEQLMIAERASAARQQERALEMARAVIEQSRAHGYDDLCGEATFFAAQMSSKLLRWQDALLLLNGLLTSPHQLEVLRQGEVWCELGKAYLHGGNKAEGLRCLRKADALLREIPPGHPRELDLCCQHGDLLYELGDYRESYQRASRANRLAREQSKHLWRLRTATMMALNLFWMGEREQSYALLRSNLHEAEENQLVPEVGGSCVNLGLLYRVDGDLIQARLYLERAVTHLELVIDQHPFLSILPYVELAEVAASEGQEGRADDWLRQVQELNASVKAAAYLYESRTERIRAKLCRRRGKTKQALEWLQSALARYELHHAYEESYETAVEIAELLEEQNDPDAVEMYARAFAYEKRYKEAVGWGE</sequence>
<evidence type="ECO:0000259" key="1">
    <source>
        <dbReference type="PROSITE" id="PS50943"/>
    </source>
</evidence>
<keyword evidence="3" id="KW-1185">Reference proteome</keyword>
<accession>A0A074LRD8</accession>
<dbReference type="EMBL" id="JMIR01000003">
    <property type="protein sequence ID" value="KEO84686.1"/>
    <property type="molecule type" value="Genomic_DNA"/>
</dbReference>
<dbReference type="PROSITE" id="PS50943">
    <property type="entry name" value="HTH_CROC1"/>
    <property type="match status" value="1"/>
</dbReference>
<proteinExistence type="predicted"/>
<comment type="caution">
    <text evidence="2">The sequence shown here is derived from an EMBL/GenBank/DDBJ whole genome shotgun (WGS) entry which is preliminary data.</text>
</comment>
<dbReference type="Gene3D" id="1.10.260.40">
    <property type="entry name" value="lambda repressor-like DNA-binding domains"/>
    <property type="match status" value="1"/>
</dbReference>
<dbReference type="Proteomes" id="UP000027931">
    <property type="component" value="Unassembled WGS sequence"/>
</dbReference>
<name>A0A074LRD8_9BACL</name>
<dbReference type="SMART" id="SM00530">
    <property type="entry name" value="HTH_XRE"/>
    <property type="match status" value="1"/>
</dbReference>
<dbReference type="eggNOG" id="ENOG5033KYH">
    <property type="taxonomic scope" value="Bacteria"/>
</dbReference>
<gene>
    <name evidence="2" type="ORF">EL26_03980</name>
</gene>
<dbReference type="InterPro" id="IPR010982">
    <property type="entry name" value="Lambda_DNA-bd_dom_sf"/>
</dbReference>
<dbReference type="STRING" id="1157490.EL26_03980"/>
<dbReference type="SMART" id="SM00028">
    <property type="entry name" value="TPR"/>
    <property type="match status" value="4"/>
</dbReference>
<feature type="domain" description="HTH cro/C1-type" evidence="1">
    <location>
        <begin position="15"/>
        <end position="68"/>
    </location>
</feature>
<dbReference type="Gene3D" id="1.25.40.10">
    <property type="entry name" value="Tetratricopeptide repeat domain"/>
    <property type="match status" value="2"/>
</dbReference>
<dbReference type="RefSeq" id="WP_038084634.1">
    <property type="nucleotide sequence ID" value="NZ_JMIR01000003.1"/>
</dbReference>
<dbReference type="GO" id="GO:0003677">
    <property type="term" value="F:DNA binding"/>
    <property type="evidence" value="ECO:0007669"/>
    <property type="project" value="InterPro"/>
</dbReference>
<dbReference type="SUPFAM" id="SSF47413">
    <property type="entry name" value="lambda repressor-like DNA-binding domains"/>
    <property type="match status" value="1"/>
</dbReference>
<organism evidence="2 3">
    <name type="scientific">Tumebacillus flagellatus</name>
    <dbReference type="NCBI Taxonomy" id="1157490"/>
    <lineage>
        <taxon>Bacteria</taxon>
        <taxon>Bacillati</taxon>
        <taxon>Bacillota</taxon>
        <taxon>Bacilli</taxon>
        <taxon>Bacillales</taxon>
        <taxon>Alicyclobacillaceae</taxon>
        <taxon>Tumebacillus</taxon>
    </lineage>
</organism>
<dbReference type="InterPro" id="IPR019734">
    <property type="entry name" value="TPR_rpt"/>
</dbReference>